<keyword evidence="6" id="KW-0285">Flavoprotein</keyword>
<evidence type="ECO:0000256" key="1">
    <source>
        <dbReference type="ARBA" id="ARBA00001917"/>
    </source>
</evidence>
<evidence type="ECO:0000256" key="5">
    <source>
        <dbReference type="ARBA" id="ARBA00022490"/>
    </source>
</evidence>
<keyword evidence="13" id="KW-1185">Reference proteome</keyword>
<sequence>MFELSFLPHLDYIYDCTNLQLICKDMTKGIRPVRGNFLDTSIYVRIDSCLSDLYNQSANDSHAKSFFKNIHFVPDYDINPVTWMPAVHLQTAGHISGLAYYHRIEEASSNDSSHFNDRIKHSRKLAGVSLHPVYGGWFAFRGILILPDVICSDLPRNEPLSSLPPFKPPFRSEDVLRLLNEFNSNWREATWRNFGLEREDPFHKYSPTALRYFSSLPNDRGKLVESFLDR</sequence>
<dbReference type="GO" id="GO:0009235">
    <property type="term" value="P:cobalamin metabolic process"/>
    <property type="evidence" value="ECO:0007669"/>
    <property type="project" value="TreeGrafter"/>
</dbReference>
<evidence type="ECO:0000256" key="10">
    <source>
        <dbReference type="ARBA" id="ARBA00023002"/>
    </source>
</evidence>
<accession>A0A3S5ATP3</accession>
<evidence type="ECO:0000256" key="6">
    <source>
        <dbReference type="ARBA" id="ARBA00022630"/>
    </source>
</evidence>
<keyword evidence="9" id="KW-0521">NADP</keyword>
<evidence type="ECO:0000313" key="13">
    <source>
        <dbReference type="Proteomes" id="UP000784294"/>
    </source>
</evidence>
<gene>
    <name evidence="12" type="ORF">PXEA_LOCUS21620</name>
</gene>
<comment type="subcellular location">
    <subcellularLocation>
        <location evidence="3">Cytoplasm</location>
    </subcellularLocation>
</comment>
<dbReference type="PANTHER" id="PTHR31457:SF2">
    <property type="entry name" value="CYANOCOBALAMIN REDUCTASE _ ALKYLCOBALAMIN DEALKYLASE"/>
    <property type="match status" value="1"/>
</dbReference>
<keyword evidence="7" id="KW-0288">FMN</keyword>
<evidence type="ECO:0000256" key="11">
    <source>
        <dbReference type="ARBA" id="ARBA00031313"/>
    </source>
</evidence>
<reference evidence="12" key="1">
    <citation type="submission" date="2018-11" db="EMBL/GenBank/DDBJ databases">
        <authorList>
            <consortium name="Pathogen Informatics"/>
        </authorList>
    </citation>
    <scope>NUCLEOTIDE SEQUENCE</scope>
</reference>
<comment type="caution">
    <text evidence="12">The sequence shown here is derived from an EMBL/GenBank/DDBJ whole genome shotgun (WGS) entry which is preliminary data.</text>
</comment>
<dbReference type="GO" id="GO:0071949">
    <property type="term" value="F:FAD binding"/>
    <property type="evidence" value="ECO:0007669"/>
    <property type="project" value="TreeGrafter"/>
</dbReference>
<dbReference type="PANTHER" id="PTHR31457">
    <property type="entry name" value="METHYLMALONIC ACIDURIA AND HOMOCYSTINURIA TYPE C PROTEIN"/>
    <property type="match status" value="1"/>
</dbReference>
<comment type="cofactor">
    <cofactor evidence="1">
        <name>FMN</name>
        <dbReference type="ChEBI" id="CHEBI:58210"/>
    </cofactor>
</comment>
<dbReference type="GO" id="GO:0033787">
    <property type="term" value="F:cyanocobalamin reductase (cyanide-eliminating) (NADP+) activity"/>
    <property type="evidence" value="ECO:0007669"/>
    <property type="project" value="TreeGrafter"/>
</dbReference>
<dbReference type="InterPro" id="IPR032037">
    <property type="entry name" value="MMACHC"/>
</dbReference>
<dbReference type="OrthoDB" id="409189at2759"/>
<dbReference type="AlphaFoldDB" id="A0A3S5ATP3"/>
<dbReference type="EMBL" id="CAAALY010092991">
    <property type="protein sequence ID" value="VEL28180.1"/>
    <property type="molecule type" value="Genomic_DNA"/>
</dbReference>
<keyword evidence="5" id="KW-0963">Cytoplasm</keyword>
<organism evidence="12 13">
    <name type="scientific">Protopolystoma xenopodis</name>
    <dbReference type="NCBI Taxonomy" id="117903"/>
    <lineage>
        <taxon>Eukaryota</taxon>
        <taxon>Metazoa</taxon>
        <taxon>Spiralia</taxon>
        <taxon>Lophotrochozoa</taxon>
        <taxon>Platyhelminthes</taxon>
        <taxon>Monogenea</taxon>
        <taxon>Polyopisthocotylea</taxon>
        <taxon>Polystomatidea</taxon>
        <taxon>Polystomatidae</taxon>
        <taxon>Protopolystoma</taxon>
    </lineage>
</organism>
<proteinExistence type="inferred from homology"/>
<evidence type="ECO:0000313" key="12">
    <source>
        <dbReference type="EMBL" id="VEL28180.1"/>
    </source>
</evidence>
<evidence type="ECO:0000256" key="9">
    <source>
        <dbReference type="ARBA" id="ARBA00022857"/>
    </source>
</evidence>
<protein>
    <recommendedName>
        <fullName evidence="11">Cyanocobalamin reductase (cyanide-eliminating)</fullName>
    </recommendedName>
</protein>
<evidence type="ECO:0000256" key="8">
    <source>
        <dbReference type="ARBA" id="ARBA00022827"/>
    </source>
</evidence>
<dbReference type="GO" id="GO:0032451">
    <property type="term" value="F:demethylase activity"/>
    <property type="evidence" value="ECO:0007669"/>
    <property type="project" value="TreeGrafter"/>
</dbReference>
<evidence type="ECO:0000256" key="2">
    <source>
        <dbReference type="ARBA" id="ARBA00001974"/>
    </source>
</evidence>
<comment type="similarity">
    <text evidence="4">Belongs to the MMACHC family.</text>
</comment>
<comment type="cofactor">
    <cofactor evidence="2">
        <name>FAD</name>
        <dbReference type="ChEBI" id="CHEBI:57692"/>
    </cofactor>
</comment>
<evidence type="ECO:0000256" key="4">
    <source>
        <dbReference type="ARBA" id="ARBA00007762"/>
    </source>
</evidence>
<keyword evidence="10" id="KW-0560">Oxidoreductase</keyword>
<dbReference type="GO" id="GO:0005737">
    <property type="term" value="C:cytoplasm"/>
    <property type="evidence" value="ECO:0007669"/>
    <property type="project" value="UniProtKB-SubCell"/>
</dbReference>
<keyword evidence="8" id="KW-0274">FAD</keyword>
<dbReference type="Pfam" id="PF16690">
    <property type="entry name" value="MMACHC"/>
    <property type="match status" value="1"/>
</dbReference>
<dbReference type="Proteomes" id="UP000784294">
    <property type="component" value="Unassembled WGS sequence"/>
</dbReference>
<evidence type="ECO:0000256" key="7">
    <source>
        <dbReference type="ARBA" id="ARBA00022643"/>
    </source>
</evidence>
<name>A0A3S5ATP3_9PLAT</name>
<evidence type="ECO:0000256" key="3">
    <source>
        <dbReference type="ARBA" id="ARBA00004496"/>
    </source>
</evidence>